<organism evidence="6 7">
    <name type="scientific">Candidatus Thiomargarita nelsonii</name>
    <dbReference type="NCBI Taxonomy" id="1003181"/>
    <lineage>
        <taxon>Bacteria</taxon>
        <taxon>Pseudomonadati</taxon>
        <taxon>Pseudomonadota</taxon>
        <taxon>Gammaproteobacteria</taxon>
        <taxon>Thiotrichales</taxon>
        <taxon>Thiotrichaceae</taxon>
        <taxon>Thiomargarita</taxon>
    </lineage>
</organism>
<accession>A0A176RYS5</accession>
<feature type="domain" description="Calx-beta" evidence="5">
    <location>
        <begin position="25"/>
        <end position="116"/>
    </location>
</feature>
<reference evidence="6 7" key="1">
    <citation type="submission" date="2016-05" db="EMBL/GenBank/DDBJ databases">
        <title>Single-cell genome of chain-forming Candidatus Thiomargarita nelsonii and comparison to other large sulfur-oxidizing bacteria.</title>
        <authorList>
            <person name="Winkel M."/>
            <person name="Salman V."/>
            <person name="Woyke T."/>
            <person name="Schulz-Vogt H."/>
            <person name="Richter M."/>
            <person name="Flood B."/>
            <person name="Bailey J."/>
            <person name="Amann R."/>
            <person name="Mussmann M."/>
        </authorList>
    </citation>
    <scope>NUCLEOTIDE SEQUENCE [LARGE SCALE GENOMIC DNA]</scope>
    <source>
        <strain evidence="6 7">THI036</strain>
    </source>
</reference>
<dbReference type="GO" id="GO:0030001">
    <property type="term" value="P:metal ion transport"/>
    <property type="evidence" value="ECO:0007669"/>
    <property type="project" value="TreeGrafter"/>
</dbReference>
<dbReference type="SUPFAM" id="SSF141072">
    <property type="entry name" value="CalX-like"/>
    <property type="match status" value="1"/>
</dbReference>
<dbReference type="Proteomes" id="UP000076962">
    <property type="component" value="Unassembled WGS sequence"/>
</dbReference>
<evidence type="ECO:0000256" key="1">
    <source>
        <dbReference type="ARBA" id="ARBA00022729"/>
    </source>
</evidence>
<keyword evidence="2" id="KW-0677">Repeat</keyword>
<keyword evidence="4" id="KW-0406">Ion transport</keyword>
<keyword evidence="6" id="KW-0401">Integrin</keyword>
<dbReference type="PANTHER" id="PTHR11878:SF65">
    <property type="entry name" value="NA_CA-EXCHANGE PROTEIN, ISOFORM G"/>
    <property type="match status" value="1"/>
</dbReference>
<proteinExistence type="predicted"/>
<dbReference type="Pfam" id="PF03160">
    <property type="entry name" value="Calx-beta"/>
    <property type="match status" value="1"/>
</dbReference>
<dbReference type="InterPro" id="IPR051171">
    <property type="entry name" value="CaCA"/>
</dbReference>
<dbReference type="EMBL" id="LUTY01002071">
    <property type="protein sequence ID" value="OAD20838.1"/>
    <property type="molecule type" value="Genomic_DNA"/>
</dbReference>
<dbReference type="Gene3D" id="2.60.40.2030">
    <property type="match status" value="1"/>
</dbReference>
<keyword evidence="1" id="KW-0732">Signal</keyword>
<dbReference type="GO" id="GO:0007229">
    <property type="term" value="P:integrin-mediated signaling pathway"/>
    <property type="evidence" value="ECO:0007669"/>
    <property type="project" value="UniProtKB-KW"/>
</dbReference>
<dbReference type="PANTHER" id="PTHR11878">
    <property type="entry name" value="SODIUM/CALCIUM EXCHANGER"/>
    <property type="match status" value="1"/>
</dbReference>
<dbReference type="InterPro" id="IPR003644">
    <property type="entry name" value="Calx_beta"/>
</dbReference>
<evidence type="ECO:0000259" key="5">
    <source>
        <dbReference type="SMART" id="SM00237"/>
    </source>
</evidence>
<dbReference type="SMART" id="SM00237">
    <property type="entry name" value="Calx_beta"/>
    <property type="match status" value="1"/>
</dbReference>
<feature type="non-terminal residue" evidence="6">
    <location>
        <position position="135"/>
    </location>
</feature>
<comment type="caution">
    <text evidence="6">The sequence shown here is derived from an EMBL/GenBank/DDBJ whole genome shotgun (WGS) entry which is preliminary data.</text>
</comment>
<evidence type="ECO:0000313" key="6">
    <source>
        <dbReference type="EMBL" id="OAD20838.1"/>
    </source>
</evidence>
<keyword evidence="3" id="KW-0106">Calcium</keyword>
<gene>
    <name evidence="6" type="ORF">THIOM_003433</name>
</gene>
<protein>
    <submittedName>
        <fullName evidence="6">Na-Ca exchanger/integrin-beta4 domain protein</fullName>
    </submittedName>
</protein>
<keyword evidence="4" id="KW-0813">Transport</keyword>
<dbReference type="GO" id="GO:0016020">
    <property type="term" value="C:membrane"/>
    <property type="evidence" value="ECO:0007669"/>
    <property type="project" value="InterPro"/>
</dbReference>
<evidence type="ECO:0000256" key="2">
    <source>
        <dbReference type="ARBA" id="ARBA00022737"/>
    </source>
</evidence>
<sequence>MALLNLDHNHLRASEHALITWLNSHNPAWESTQTLCSEFFTTSAVNVAENAGTVSLTVRRFGEPNGTLAVNYATTDGYVSGTLTWADGDSSDKTLTFTLTDDRKYEGNETFTVILSDPVSGVNLDSTTVTISDND</sequence>
<dbReference type="AlphaFoldDB" id="A0A176RYS5"/>
<evidence type="ECO:0000256" key="4">
    <source>
        <dbReference type="ARBA" id="ARBA00023065"/>
    </source>
</evidence>
<dbReference type="InterPro" id="IPR038081">
    <property type="entry name" value="CalX-like_sf"/>
</dbReference>
<evidence type="ECO:0000313" key="7">
    <source>
        <dbReference type="Proteomes" id="UP000076962"/>
    </source>
</evidence>
<name>A0A176RYS5_9GAMM</name>
<evidence type="ECO:0000256" key="3">
    <source>
        <dbReference type="ARBA" id="ARBA00022837"/>
    </source>
</evidence>
<keyword evidence="7" id="KW-1185">Reference proteome</keyword>